<keyword evidence="5 6" id="KW-0472">Membrane</keyword>
<feature type="transmembrane region" description="Helical" evidence="6">
    <location>
        <begin position="197"/>
        <end position="217"/>
    </location>
</feature>
<dbReference type="RefSeq" id="WP_256600269.1">
    <property type="nucleotide sequence ID" value="NZ_JANIBJ010000001.1"/>
</dbReference>
<feature type="transmembrane region" description="Helical" evidence="6">
    <location>
        <begin position="229"/>
        <end position="248"/>
    </location>
</feature>
<evidence type="ECO:0000259" key="7">
    <source>
        <dbReference type="Pfam" id="PF00892"/>
    </source>
</evidence>
<feature type="domain" description="EamA" evidence="7">
    <location>
        <begin position="166"/>
        <end position="301"/>
    </location>
</feature>
<comment type="caution">
    <text evidence="8">The sequence shown here is derived from an EMBL/GenBank/DDBJ whole genome shotgun (WGS) entry which is preliminary data.</text>
</comment>
<feature type="transmembrane region" description="Helical" evidence="6">
    <location>
        <begin position="45"/>
        <end position="68"/>
    </location>
</feature>
<feature type="transmembrane region" description="Helical" evidence="6">
    <location>
        <begin position="80"/>
        <end position="107"/>
    </location>
</feature>
<feature type="transmembrane region" description="Helical" evidence="6">
    <location>
        <begin position="138"/>
        <end position="155"/>
    </location>
</feature>
<accession>A0ABT1TBP3</accession>
<dbReference type="InterPro" id="IPR037185">
    <property type="entry name" value="EmrE-like"/>
</dbReference>
<dbReference type="EMBL" id="JANIBJ010000001">
    <property type="protein sequence ID" value="MCQ8102661.1"/>
    <property type="molecule type" value="Genomic_DNA"/>
</dbReference>
<keyword evidence="3 6" id="KW-0812">Transmembrane</keyword>
<dbReference type="PANTHER" id="PTHR42920:SF5">
    <property type="entry name" value="EAMA DOMAIN-CONTAINING PROTEIN"/>
    <property type="match status" value="1"/>
</dbReference>
<feature type="transmembrane region" description="Helical" evidence="6">
    <location>
        <begin position="285"/>
        <end position="302"/>
    </location>
</feature>
<feature type="transmembrane region" description="Helical" evidence="6">
    <location>
        <begin position="260"/>
        <end position="279"/>
    </location>
</feature>
<dbReference type="InterPro" id="IPR000620">
    <property type="entry name" value="EamA_dom"/>
</dbReference>
<evidence type="ECO:0000256" key="4">
    <source>
        <dbReference type="ARBA" id="ARBA00022989"/>
    </source>
</evidence>
<evidence type="ECO:0000313" key="8">
    <source>
        <dbReference type="EMBL" id="MCQ8102661.1"/>
    </source>
</evidence>
<evidence type="ECO:0000256" key="2">
    <source>
        <dbReference type="ARBA" id="ARBA00022475"/>
    </source>
</evidence>
<evidence type="ECO:0000256" key="5">
    <source>
        <dbReference type="ARBA" id="ARBA00023136"/>
    </source>
</evidence>
<comment type="subcellular location">
    <subcellularLocation>
        <location evidence="1">Cell membrane</location>
        <topology evidence="1">Multi-pass membrane protein</topology>
    </subcellularLocation>
</comment>
<dbReference type="SUPFAM" id="SSF103481">
    <property type="entry name" value="Multidrug resistance efflux transporter EmrE"/>
    <property type="match status" value="2"/>
</dbReference>
<dbReference type="PANTHER" id="PTHR42920">
    <property type="entry name" value="OS03G0707200 PROTEIN-RELATED"/>
    <property type="match status" value="1"/>
</dbReference>
<dbReference type="InterPro" id="IPR051258">
    <property type="entry name" value="Diverse_Substrate_Transporter"/>
</dbReference>
<evidence type="ECO:0000256" key="1">
    <source>
        <dbReference type="ARBA" id="ARBA00004651"/>
    </source>
</evidence>
<reference evidence="8 9" key="1">
    <citation type="submission" date="2022-07" db="EMBL/GenBank/DDBJ databases">
        <title>Methylomonas rivi sp. nov., Methylomonas rosea sp. nov., Methylomonas aureus sp. nov. and Methylomonas subterranea sp. nov., four novel methanotrophs isolated from a freshwater creek and the deep terrestrial subsurface.</title>
        <authorList>
            <person name="Abin C."/>
            <person name="Sankaranarayanan K."/>
            <person name="Garner C."/>
            <person name="Sindelar R."/>
            <person name="Kotary K."/>
            <person name="Garner R."/>
            <person name="Barclay S."/>
            <person name="Lawson P."/>
            <person name="Krumholz L."/>
        </authorList>
    </citation>
    <scope>NUCLEOTIDE SEQUENCE [LARGE SCALE GENOMIC DNA]</scope>
    <source>
        <strain evidence="8 9">SURF-2</strain>
    </source>
</reference>
<keyword evidence="9" id="KW-1185">Reference proteome</keyword>
<keyword evidence="4 6" id="KW-1133">Transmembrane helix</keyword>
<proteinExistence type="predicted"/>
<feature type="transmembrane region" description="Helical" evidence="6">
    <location>
        <begin position="113"/>
        <end position="131"/>
    </location>
</feature>
<evidence type="ECO:0000256" key="3">
    <source>
        <dbReference type="ARBA" id="ARBA00022692"/>
    </source>
</evidence>
<gene>
    <name evidence="8" type="ORF">NP590_00980</name>
</gene>
<keyword evidence="2" id="KW-1003">Cell membrane</keyword>
<dbReference type="Pfam" id="PF00892">
    <property type="entry name" value="EamA"/>
    <property type="match status" value="2"/>
</dbReference>
<feature type="transmembrane region" description="Helical" evidence="6">
    <location>
        <begin position="167"/>
        <end position="185"/>
    </location>
</feature>
<dbReference type="Proteomes" id="UP001524499">
    <property type="component" value="Unassembled WGS sequence"/>
</dbReference>
<name>A0ABT1TBP3_9GAMM</name>
<evidence type="ECO:0000313" key="9">
    <source>
        <dbReference type="Proteomes" id="UP001524499"/>
    </source>
</evidence>
<evidence type="ECO:0000256" key="6">
    <source>
        <dbReference type="SAM" id="Phobius"/>
    </source>
</evidence>
<sequence length="304" mass="32134">MATITPPTLSDRKLLFGFALAALAAIGFSGKAILVKLAYADSVDAVTLLALRMLFSTPFFLLVALRHIGRGSAAPLRGRGWLSILILGLLGYYLSSLFDFIGLAYISAGLERLILFLYPTMVVLLSALLLGKRFGRKEVMALLLSYAGIGVVFLDELQVQSPHVFKGAAFVFASTLTYSAYLIGTGEAVARIGVARFTALAMLVACAATFLQFVLTHSPPSLLELPARVYRLSALMAVVSTVLPVFMLSAGIRLVGSGRAALIGSIGPVATLVMAAVILDEPMTAQQIVGAGLVLAVVLSLSRR</sequence>
<organism evidence="8 9">
    <name type="scientific">Methylomonas subterranea</name>
    <dbReference type="NCBI Taxonomy" id="2952225"/>
    <lineage>
        <taxon>Bacteria</taxon>
        <taxon>Pseudomonadati</taxon>
        <taxon>Pseudomonadota</taxon>
        <taxon>Gammaproteobacteria</taxon>
        <taxon>Methylococcales</taxon>
        <taxon>Methylococcaceae</taxon>
        <taxon>Methylomonas</taxon>
    </lineage>
</organism>
<feature type="domain" description="EamA" evidence="7">
    <location>
        <begin position="16"/>
        <end position="153"/>
    </location>
</feature>
<protein>
    <submittedName>
        <fullName evidence="8">DMT family transporter</fullName>
    </submittedName>
</protein>